<comment type="caution">
    <text evidence="1">The sequence shown here is derived from an EMBL/GenBank/DDBJ whole genome shotgun (WGS) entry which is preliminary data.</text>
</comment>
<keyword evidence="2" id="KW-1185">Reference proteome</keyword>
<dbReference type="Proteomes" id="UP001307849">
    <property type="component" value="Unassembled WGS sequence"/>
</dbReference>
<evidence type="ECO:0000313" key="1">
    <source>
        <dbReference type="EMBL" id="KAK6508206.1"/>
    </source>
</evidence>
<evidence type="ECO:0000313" key="2">
    <source>
        <dbReference type="Proteomes" id="UP001307849"/>
    </source>
</evidence>
<protein>
    <submittedName>
        <fullName evidence="1">Uncharacterized protein</fullName>
    </submittedName>
</protein>
<proteinExistence type="predicted"/>
<accession>A0AAN8NR79</accession>
<dbReference type="EMBL" id="JAVHJM010000008">
    <property type="protein sequence ID" value="KAK6508206.1"/>
    <property type="molecule type" value="Genomic_DNA"/>
</dbReference>
<sequence>MPKAPRLRFDDTQVCLEAALAWYPYGRKVKNGMVSTTQLAFSFKRVLRHQVSWEVSVLVLGDTMSDGARLRPKRSPPGLTDRHPTQHLTKQYIFSISQVSYSNSIISIDISIKFLVDEFVWFCPIPSL</sequence>
<name>A0AAN8NR79_9PEZI</name>
<dbReference type="AlphaFoldDB" id="A0AAN8NR79"/>
<reference evidence="1 2" key="1">
    <citation type="submission" date="2019-10" db="EMBL/GenBank/DDBJ databases">
        <authorList>
            <person name="Palmer J.M."/>
        </authorList>
    </citation>
    <scope>NUCLEOTIDE SEQUENCE [LARGE SCALE GENOMIC DNA]</scope>
    <source>
        <strain evidence="1 2">TWF506</strain>
    </source>
</reference>
<gene>
    <name evidence="1" type="ORF">TWF506_010306</name>
</gene>
<organism evidence="1 2">
    <name type="scientific">Arthrobotrys conoides</name>
    <dbReference type="NCBI Taxonomy" id="74498"/>
    <lineage>
        <taxon>Eukaryota</taxon>
        <taxon>Fungi</taxon>
        <taxon>Dikarya</taxon>
        <taxon>Ascomycota</taxon>
        <taxon>Pezizomycotina</taxon>
        <taxon>Orbiliomycetes</taxon>
        <taxon>Orbiliales</taxon>
        <taxon>Orbiliaceae</taxon>
        <taxon>Arthrobotrys</taxon>
    </lineage>
</organism>